<dbReference type="CDD" id="cd01284">
    <property type="entry name" value="Riboflavin_deaminase-reductase"/>
    <property type="match status" value="1"/>
</dbReference>
<dbReference type="InterPro" id="IPR016193">
    <property type="entry name" value="Cytidine_deaminase-like"/>
</dbReference>
<evidence type="ECO:0000259" key="17">
    <source>
        <dbReference type="PROSITE" id="PS51747"/>
    </source>
</evidence>
<evidence type="ECO:0000313" key="18">
    <source>
        <dbReference type="EMBL" id="RUO53224.1"/>
    </source>
</evidence>
<evidence type="ECO:0000256" key="4">
    <source>
        <dbReference type="ARBA" id="ARBA00005259"/>
    </source>
</evidence>
<evidence type="ECO:0000256" key="2">
    <source>
        <dbReference type="ARBA" id="ARBA00004882"/>
    </source>
</evidence>
<comment type="catalytic activity">
    <reaction evidence="13">
        <text>2,5-diamino-6-hydroxy-4-(5-phosphoribosylamino)-pyrimidine + H2O + H(+) = 5-amino-6-(5-phospho-D-ribosylamino)uracil + NH4(+)</text>
        <dbReference type="Rhea" id="RHEA:21868"/>
        <dbReference type="ChEBI" id="CHEBI:15377"/>
        <dbReference type="ChEBI" id="CHEBI:15378"/>
        <dbReference type="ChEBI" id="CHEBI:28938"/>
        <dbReference type="ChEBI" id="CHEBI:58453"/>
        <dbReference type="ChEBI" id="CHEBI:58614"/>
        <dbReference type="EC" id="3.5.4.26"/>
    </reaction>
</comment>
<dbReference type="InterPro" id="IPR050765">
    <property type="entry name" value="Riboflavin_Biosynth_HTPR"/>
</dbReference>
<dbReference type="PROSITE" id="PS00903">
    <property type="entry name" value="CYT_DCMP_DEAMINASES_1"/>
    <property type="match status" value="1"/>
</dbReference>
<evidence type="ECO:0000256" key="6">
    <source>
        <dbReference type="ARBA" id="ARBA00022619"/>
    </source>
</evidence>
<evidence type="ECO:0000256" key="7">
    <source>
        <dbReference type="ARBA" id="ARBA00022723"/>
    </source>
</evidence>
<feature type="binding site" evidence="15">
    <location>
        <begin position="306"/>
        <end position="312"/>
    </location>
    <ligand>
        <name>NADP(+)</name>
        <dbReference type="ChEBI" id="CHEBI:58349"/>
    </ligand>
</feature>
<comment type="catalytic activity">
    <reaction evidence="13">
        <text>5-amino-6-(5-phospho-D-ribitylamino)uracil + NADP(+) = 5-amino-6-(5-phospho-D-ribosylamino)uracil + NADPH + H(+)</text>
        <dbReference type="Rhea" id="RHEA:17845"/>
        <dbReference type="ChEBI" id="CHEBI:15378"/>
        <dbReference type="ChEBI" id="CHEBI:57783"/>
        <dbReference type="ChEBI" id="CHEBI:58349"/>
        <dbReference type="ChEBI" id="CHEBI:58421"/>
        <dbReference type="ChEBI" id="CHEBI:58453"/>
        <dbReference type="EC" id="1.1.1.193"/>
    </reaction>
</comment>
<evidence type="ECO:0000256" key="10">
    <source>
        <dbReference type="ARBA" id="ARBA00022857"/>
    </source>
</evidence>
<keyword evidence="7 13" id="KW-0479">Metal-binding</keyword>
<dbReference type="SUPFAM" id="SSF53597">
    <property type="entry name" value="Dihydrofolate reductase-like"/>
    <property type="match status" value="1"/>
</dbReference>
<dbReference type="GO" id="GO:0008270">
    <property type="term" value="F:zinc ion binding"/>
    <property type="evidence" value="ECO:0007669"/>
    <property type="project" value="InterPro"/>
</dbReference>
<feature type="binding site" evidence="15">
    <location>
        <position position="161"/>
    </location>
    <ligand>
        <name>NADP(+)</name>
        <dbReference type="ChEBI" id="CHEBI:58349"/>
    </ligand>
</feature>
<evidence type="ECO:0000256" key="14">
    <source>
        <dbReference type="PIRSR" id="PIRSR006769-1"/>
    </source>
</evidence>
<feature type="binding site" evidence="15">
    <location>
        <position position="207"/>
    </location>
    <ligand>
        <name>NADP(+)</name>
        <dbReference type="ChEBI" id="CHEBI:58349"/>
    </ligand>
</feature>
<dbReference type="SUPFAM" id="SSF53927">
    <property type="entry name" value="Cytidine deaminase-like"/>
    <property type="match status" value="1"/>
</dbReference>
<feature type="binding site" evidence="15">
    <location>
        <position position="191"/>
    </location>
    <ligand>
        <name>substrate</name>
    </ligand>
</feature>
<dbReference type="UniPathway" id="UPA00275">
    <property type="reaction ID" value="UER00401"/>
</dbReference>
<feature type="binding site" evidence="16">
    <location>
        <position position="82"/>
    </location>
    <ligand>
        <name>Zn(2+)</name>
        <dbReference type="ChEBI" id="CHEBI:29105"/>
        <note>catalytic</note>
    </ligand>
</feature>
<gene>
    <name evidence="18" type="primary">ribD</name>
    <name evidence="18" type="ORF">CWE25_08325</name>
</gene>
<dbReference type="PANTHER" id="PTHR38011:SF7">
    <property type="entry name" value="2,5-DIAMINO-6-RIBOSYLAMINO-4(3H)-PYRIMIDINONE 5'-PHOSPHATE REDUCTASE"/>
    <property type="match status" value="1"/>
</dbReference>
<feature type="binding site" evidence="15">
    <location>
        <position position="211"/>
    </location>
    <ligand>
        <name>substrate</name>
    </ligand>
</feature>
<dbReference type="EC" id="1.1.1.193" evidence="13"/>
<feature type="binding site" evidence="15">
    <location>
        <position position="304"/>
    </location>
    <ligand>
        <name>substrate</name>
    </ligand>
</feature>
<dbReference type="InterPro" id="IPR002125">
    <property type="entry name" value="CMP_dCMP_dom"/>
</dbReference>
<feature type="binding site" evidence="16">
    <location>
        <position position="91"/>
    </location>
    <ligand>
        <name>Zn(2+)</name>
        <dbReference type="ChEBI" id="CHEBI:29105"/>
        <note>catalytic</note>
    </ligand>
</feature>
<comment type="similarity">
    <text evidence="5 13">In the C-terminal section; belongs to the HTP reductase family.</text>
</comment>
<evidence type="ECO:0000256" key="13">
    <source>
        <dbReference type="PIRNR" id="PIRNR006769"/>
    </source>
</evidence>
<comment type="pathway">
    <text evidence="3 13">Cofactor biosynthesis; riboflavin biosynthesis; 5-amino-6-(D-ribitylamino)uracil from GTP: step 3/4.</text>
</comment>
<keyword evidence="9 13" id="KW-0862">Zinc</keyword>
<dbReference type="InterPro" id="IPR011549">
    <property type="entry name" value="RibD_C"/>
</dbReference>
<evidence type="ECO:0000256" key="1">
    <source>
        <dbReference type="ARBA" id="ARBA00002151"/>
    </source>
</evidence>
<organism evidence="18 19">
    <name type="scientific">Idiomarina fontislapidosi</name>
    <dbReference type="NCBI Taxonomy" id="263723"/>
    <lineage>
        <taxon>Bacteria</taxon>
        <taxon>Pseudomonadati</taxon>
        <taxon>Pseudomonadota</taxon>
        <taxon>Gammaproteobacteria</taxon>
        <taxon>Alteromonadales</taxon>
        <taxon>Idiomarinaceae</taxon>
        <taxon>Idiomarina</taxon>
    </lineage>
</organism>
<dbReference type="RefSeq" id="WP_110574732.1">
    <property type="nucleotide sequence ID" value="NZ_PIPV01000006.1"/>
</dbReference>
<evidence type="ECO:0000256" key="8">
    <source>
        <dbReference type="ARBA" id="ARBA00022801"/>
    </source>
</evidence>
<keyword evidence="12" id="KW-0511">Multifunctional enzyme</keyword>
<feature type="binding site" evidence="16">
    <location>
        <position position="57"/>
    </location>
    <ligand>
        <name>Zn(2+)</name>
        <dbReference type="ChEBI" id="CHEBI:29105"/>
        <note>catalytic</note>
    </ligand>
</feature>
<feature type="domain" description="CMP/dCMP-type deaminase" evidence="17">
    <location>
        <begin position="8"/>
        <end position="130"/>
    </location>
</feature>
<proteinExistence type="inferred from homology"/>
<dbReference type="EC" id="3.5.4.26" evidence="13"/>
<evidence type="ECO:0000256" key="9">
    <source>
        <dbReference type="ARBA" id="ARBA00022833"/>
    </source>
</evidence>
<dbReference type="Gene3D" id="3.40.430.10">
    <property type="entry name" value="Dihydrofolate Reductase, subunit A"/>
    <property type="match status" value="1"/>
</dbReference>
<keyword evidence="6 13" id="KW-0686">Riboflavin biosynthesis</keyword>
<feature type="binding site" evidence="15">
    <location>
        <position position="214"/>
    </location>
    <ligand>
        <name>substrate</name>
    </ligand>
</feature>
<comment type="function">
    <text evidence="1 13">Converts 2,5-diamino-6-(ribosylamino)-4(3h)-pyrimidinone 5'-phosphate into 5-amino-6-(ribosylamino)-2,4(1h,3h)-pyrimidinedione 5'-phosphate.</text>
</comment>
<dbReference type="GO" id="GO:0008835">
    <property type="term" value="F:diaminohydroxyphosphoribosylaminopyrimidine deaminase activity"/>
    <property type="evidence" value="ECO:0007669"/>
    <property type="project" value="UniProtKB-EC"/>
</dbReference>
<keyword evidence="19" id="KW-1185">Reference proteome</keyword>
<dbReference type="Proteomes" id="UP000287330">
    <property type="component" value="Unassembled WGS sequence"/>
</dbReference>
<evidence type="ECO:0000256" key="5">
    <source>
        <dbReference type="ARBA" id="ARBA00007417"/>
    </source>
</evidence>
<keyword evidence="8 13" id="KW-0378">Hydrolase</keyword>
<evidence type="ECO:0000256" key="3">
    <source>
        <dbReference type="ARBA" id="ARBA00004910"/>
    </source>
</evidence>
<feature type="binding site" evidence="15">
    <location>
        <position position="203"/>
    </location>
    <ligand>
        <name>substrate</name>
    </ligand>
</feature>
<feature type="active site" description="Proton donor" evidence="14">
    <location>
        <position position="59"/>
    </location>
</feature>
<keyword evidence="10 13" id="KW-0521">NADP</keyword>
<dbReference type="Pfam" id="PF00383">
    <property type="entry name" value="dCMP_cyt_deam_1"/>
    <property type="match status" value="1"/>
</dbReference>
<dbReference type="EMBL" id="PIPV01000006">
    <property type="protein sequence ID" value="RUO53224.1"/>
    <property type="molecule type" value="Genomic_DNA"/>
</dbReference>
<sequence>MISLAQDKRDHRYMHRALELARKGRFTTGPNPAVGCVVVKDEHIVGEGWHQKAGEPHAEVFALQQAGALAEQATAYVTLEPCSHHGRTPPCVDALIEAKVARVVIAMQDPNPVVSGRGIHKLHDADIEVRVGLFEAAARALNPGFIHRMQTQMPFVRVKLASSLDGRTALNNGVSQWITGESARADVQVWRAQADAILTGADTVLTDNPRLNVRPEQWPEGVELPLFFKQPVRVIIDGKNRVHDDLRLFEVDAPVFVIRTHEGTPSRHNHCHEIIAKADNHGRVDLRDALKKLALREINSVWTECGGQLAGALFDAQLVNELVYYQANKVLGSDARSMIALRELTQLEDALSFNVLERRMVGEDIRVIAQPMK</sequence>
<dbReference type="OrthoDB" id="9800865at2"/>
<keyword evidence="11 13" id="KW-0560">Oxidoreductase</keyword>
<evidence type="ECO:0000256" key="11">
    <source>
        <dbReference type="ARBA" id="ARBA00023002"/>
    </source>
</evidence>
<dbReference type="GO" id="GO:0008703">
    <property type="term" value="F:5-amino-6-(5-phosphoribosylamino)uracil reductase activity"/>
    <property type="evidence" value="ECO:0007669"/>
    <property type="project" value="UniProtKB-EC"/>
</dbReference>
<comment type="pathway">
    <text evidence="2 13">Cofactor biosynthesis; riboflavin biosynthesis; 5-amino-6-(D-ribitylamino)uracil from GTP: step 2/4.</text>
</comment>
<dbReference type="NCBIfam" id="TIGR00326">
    <property type="entry name" value="eubact_ribD"/>
    <property type="match status" value="1"/>
</dbReference>
<evidence type="ECO:0000256" key="12">
    <source>
        <dbReference type="ARBA" id="ARBA00023268"/>
    </source>
</evidence>
<dbReference type="PANTHER" id="PTHR38011">
    <property type="entry name" value="DIHYDROFOLATE REDUCTASE FAMILY PROTEIN (AFU_ORTHOLOGUE AFUA_8G06820)"/>
    <property type="match status" value="1"/>
</dbReference>
<dbReference type="GO" id="GO:0009231">
    <property type="term" value="P:riboflavin biosynthetic process"/>
    <property type="evidence" value="ECO:0007669"/>
    <property type="project" value="UniProtKB-UniPathway"/>
</dbReference>
<reference evidence="19" key="1">
    <citation type="journal article" date="2018" name="Front. Microbiol.">
        <title>Genome-Based Analysis Reveals the Taxonomy and Diversity of the Family Idiomarinaceae.</title>
        <authorList>
            <person name="Liu Y."/>
            <person name="Lai Q."/>
            <person name="Shao Z."/>
        </authorList>
    </citation>
    <scope>NUCLEOTIDE SEQUENCE [LARGE SCALE GENOMIC DNA]</scope>
    <source>
        <strain evidence="19">F23</strain>
    </source>
</reference>
<dbReference type="InterPro" id="IPR004794">
    <property type="entry name" value="Eubact_RibD"/>
</dbReference>
<protein>
    <recommendedName>
        <fullName evidence="13">Riboflavin biosynthesis protein RibD</fullName>
    </recommendedName>
    <domain>
        <recommendedName>
            <fullName evidence="13">Diaminohydroxyphosphoribosylaminopyrimidine deaminase</fullName>
            <shortName evidence="13">DRAP deaminase</shortName>
            <ecNumber evidence="13">3.5.4.26</ecNumber>
        </recommendedName>
        <alternativeName>
            <fullName evidence="13">Riboflavin-specific deaminase</fullName>
        </alternativeName>
    </domain>
    <domain>
        <recommendedName>
            <fullName evidence="13">5-amino-6-(5-phosphoribosylamino)uracil reductase</fullName>
            <ecNumber evidence="13">1.1.1.193</ecNumber>
        </recommendedName>
        <alternativeName>
            <fullName evidence="13">HTP reductase</fullName>
        </alternativeName>
    </domain>
</protein>
<comment type="caution">
    <text evidence="18">The sequence shown here is derived from an EMBL/GenBank/DDBJ whole genome shotgun (WGS) entry which is preliminary data.</text>
</comment>
<dbReference type="PIRSF" id="PIRSF006769">
    <property type="entry name" value="RibD"/>
    <property type="match status" value="1"/>
</dbReference>
<dbReference type="Gene3D" id="3.40.140.10">
    <property type="entry name" value="Cytidine Deaminase, domain 2"/>
    <property type="match status" value="1"/>
</dbReference>
<name>A0A432XX72_9GAMM</name>
<dbReference type="NCBIfam" id="TIGR00227">
    <property type="entry name" value="ribD_Cterm"/>
    <property type="match status" value="1"/>
</dbReference>
<evidence type="ECO:0000256" key="15">
    <source>
        <dbReference type="PIRSR" id="PIRSR006769-2"/>
    </source>
</evidence>
<dbReference type="InterPro" id="IPR016192">
    <property type="entry name" value="APOBEC/CMP_deaminase_Zn-bd"/>
</dbReference>
<dbReference type="GO" id="GO:0050661">
    <property type="term" value="F:NADP binding"/>
    <property type="evidence" value="ECO:0007669"/>
    <property type="project" value="InterPro"/>
</dbReference>
<comment type="cofactor">
    <cofactor evidence="13 16">
        <name>Zn(2+)</name>
        <dbReference type="ChEBI" id="CHEBI:29105"/>
    </cofactor>
    <text evidence="13 16">Binds 1 zinc ion.</text>
</comment>
<dbReference type="FunFam" id="3.40.140.10:FF:000025">
    <property type="entry name" value="Riboflavin biosynthesis protein RibD"/>
    <property type="match status" value="1"/>
</dbReference>
<comment type="similarity">
    <text evidence="4 13">In the N-terminal section; belongs to the cytidine and deoxycytidylate deaminase family.</text>
</comment>
<feature type="binding site" evidence="15">
    <location>
        <position position="177"/>
    </location>
    <ligand>
        <name>NADP(+)</name>
        <dbReference type="ChEBI" id="CHEBI:58349"/>
    </ligand>
</feature>
<dbReference type="InterPro" id="IPR002734">
    <property type="entry name" value="RibDG_C"/>
</dbReference>
<dbReference type="PROSITE" id="PS51747">
    <property type="entry name" value="CYT_DCMP_DEAMINASES_2"/>
    <property type="match status" value="1"/>
</dbReference>
<dbReference type="AlphaFoldDB" id="A0A432XX72"/>
<evidence type="ECO:0000313" key="19">
    <source>
        <dbReference type="Proteomes" id="UP000287330"/>
    </source>
</evidence>
<feature type="binding site" evidence="15">
    <location>
        <position position="175"/>
    </location>
    <ligand>
        <name>substrate</name>
    </ligand>
</feature>
<dbReference type="Pfam" id="PF01872">
    <property type="entry name" value="RibD_C"/>
    <property type="match status" value="1"/>
</dbReference>
<accession>A0A432XX72</accession>
<dbReference type="InterPro" id="IPR024072">
    <property type="entry name" value="DHFR-like_dom_sf"/>
</dbReference>
<evidence type="ECO:0000256" key="16">
    <source>
        <dbReference type="PIRSR" id="PIRSR006769-3"/>
    </source>
</evidence>